<dbReference type="EMBL" id="KJ019076">
    <property type="protein sequence ID" value="AIX25587.1"/>
    <property type="molecule type" value="Genomic_DNA"/>
</dbReference>
<dbReference type="Proteomes" id="UP000185398">
    <property type="component" value="Segment"/>
</dbReference>
<dbReference type="EMBL" id="KJ019084">
    <property type="protein sequence ID" value="AIX27307.1"/>
    <property type="molecule type" value="Genomic_DNA"/>
</dbReference>
<proteinExistence type="predicted"/>
<dbReference type="Proteomes" id="UP000033004">
    <property type="component" value="Segment"/>
</dbReference>
<dbReference type="Proteomes" id="UP000185392">
    <property type="component" value="Segment"/>
</dbReference>
<dbReference type="EMBL" id="KJ019163">
    <property type="protein sequence ID" value="AIX46645.1"/>
    <property type="molecule type" value="Genomic_DNA"/>
</dbReference>
<evidence type="ECO:0000313" key="6">
    <source>
        <dbReference type="EMBL" id="AIX23136.1"/>
    </source>
</evidence>
<evidence type="ECO:0000313" key="5">
    <source>
        <dbReference type="EMBL" id="AIX20836.1"/>
    </source>
</evidence>
<evidence type="ECO:0000313" key="9">
    <source>
        <dbReference type="EMBL" id="AIX27307.1"/>
    </source>
</evidence>
<protein>
    <submittedName>
        <fullName evidence="3">Uncharacterized protein</fullName>
    </submittedName>
</protein>
<dbReference type="EMBL" id="KJ019087">
    <property type="protein sequence ID" value="AIX28082.1"/>
    <property type="molecule type" value="Genomic_DNA"/>
</dbReference>
<evidence type="ECO:0000313" key="8">
    <source>
        <dbReference type="EMBL" id="AIX25587.1"/>
    </source>
</evidence>
<dbReference type="Proteomes" id="UP000185395">
    <property type="component" value="Segment"/>
</dbReference>
<dbReference type="Proteomes" id="UP000185409">
    <property type="component" value="Segment"/>
</dbReference>
<evidence type="ECO:0000313" key="19">
    <source>
        <dbReference type="Proteomes" id="UP000185399"/>
    </source>
</evidence>
<dbReference type="Proteomes" id="UP000185400">
    <property type="component" value="Segment"/>
</dbReference>
<evidence type="ECO:0000313" key="3">
    <source>
        <dbReference type="EMBL" id="AIX15851.1"/>
    </source>
</evidence>
<accession>A0A0E3EQL4</accession>
<dbReference type="EMBL" id="KJ019153">
    <property type="protein sequence ID" value="AIX44366.1"/>
    <property type="molecule type" value="Genomic_DNA"/>
</dbReference>
<evidence type="ECO:0000313" key="13">
    <source>
        <dbReference type="EMBL" id="AIX36791.1"/>
    </source>
</evidence>
<evidence type="ECO:0000313" key="18">
    <source>
        <dbReference type="Proteomes" id="UP000185388"/>
    </source>
</evidence>
<dbReference type="Proteomes" id="UP000185404">
    <property type="component" value="Segment"/>
</dbReference>
<dbReference type="EMBL" id="KJ019065">
    <property type="protein sequence ID" value="AIX23136.1"/>
    <property type="molecule type" value="Genomic_DNA"/>
</dbReference>
<dbReference type="Proteomes" id="UP000185407">
    <property type="component" value="Segment"/>
</dbReference>
<dbReference type="EMBL" id="KJ019138">
    <property type="protein sequence ID" value="AIX40309.1"/>
    <property type="molecule type" value="Genomic_DNA"/>
</dbReference>
<dbReference type="Proteomes" id="UP000185405">
    <property type="component" value="Segment"/>
</dbReference>
<evidence type="ECO:0000313" key="10">
    <source>
        <dbReference type="EMBL" id="AIX28082.1"/>
    </source>
</evidence>
<dbReference type="EMBL" id="KJ019088">
    <property type="protein sequence ID" value="AIX28291.1"/>
    <property type="molecule type" value="Genomic_DNA"/>
</dbReference>
<dbReference type="EMBL" id="KJ019116">
    <property type="protein sequence ID" value="AIX35494.1"/>
    <property type="molecule type" value="Genomic_DNA"/>
</dbReference>
<dbReference type="Proteomes" id="UP000185401">
    <property type="component" value="Segment"/>
</dbReference>
<evidence type="ECO:0000313" key="7">
    <source>
        <dbReference type="EMBL" id="AIX23840.1"/>
    </source>
</evidence>
<evidence type="ECO:0000313" key="12">
    <source>
        <dbReference type="EMBL" id="AIX35494.1"/>
    </source>
</evidence>
<dbReference type="EMBL" id="KJ019038">
    <property type="protein sequence ID" value="AIX16962.1"/>
    <property type="molecule type" value="Genomic_DNA"/>
</dbReference>
<name>A0A0E3EQL4_9CAUD</name>
<feature type="compositionally biased region" description="Low complexity" evidence="1">
    <location>
        <begin position="87"/>
        <end position="96"/>
    </location>
</feature>
<feature type="region of interest" description="Disordered" evidence="1">
    <location>
        <begin position="65"/>
        <end position="113"/>
    </location>
</feature>
<dbReference type="EMBL" id="KJ019055">
    <property type="protein sequence ID" value="AIX20836.1"/>
    <property type="molecule type" value="Genomic_DNA"/>
</dbReference>
<dbReference type="Proteomes" id="UP000185408">
    <property type="component" value="Segment"/>
</dbReference>
<dbReference type="EMBL" id="KJ019033">
    <property type="protein sequence ID" value="AIX15851.1"/>
    <property type="molecule type" value="Genomic_DNA"/>
</dbReference>
<evidence type="ECO:0000313" key="14">
    <source>
        <dbReference type="EMBL" id="AIX40309.1"/>
    </source>
</evidence>
<organism evidence="3 19">
    <name type="scientific">Synechococcus phage ACG-2014a</name>
    <dbReference type="NCBI Taxonomy" id="1493507"/>
    <lineage>
        <taxon>Viruses</taxon>
        <taxon>Duplodnaviria</taxon>
        <taxon>Heunggongvirae</taxon>
        <taxon>Uroviricota</taxon>
        <taxon>Caudoviricetes</taxon>
        <taxon>Pantevenvirales</taxon>
        <taxon>Kyanoviridae</taxon>
        <taxon>Acionnavirus</taxon>
        <taxon>Acionnavirus monteraybay</taxon>
    </lineage>
</organism>
<dbReference type="Proteomes" id="UP000185399">
    <property type="component" value="Segment"/>
</dbReference>
<evidence type="ECO:0000313" key="11">
    <source>
        <dbReference type="EMBL" id="AIX28291.1"/>
    </source>
</evidence>
<evidence type="ECO:0000313" key="4">
    <source>
        <dbReference type="EMBL" id="AIX16962.1"/>
    </source>
</evidence>
<dbReference type="Proteomes" id="UP000185403">
    <property type="component" value="Segment"/>
</dbReference>
<dbReference type="EMBL" id="KJ019068">
    <property type="protein sequence ID" value="AIX23840.1"/>
    <property type="molecule type" value="Genomic_DNA"/>
</dbReference>
<dbReference type="EMBL" id="KJ019030">
    <property type="protein sequence ID" value="AIX15205.1"/>
    <property type="molecule type" value="Genomic_DNA"/>
</dbReference>
<evidence type="ECO:0000313" key="15">
    <source>
        <dbReference type="EMBL" id="AIX44366.1"/>
    </source>
</evidence>
<dbReference type="EMBL" id="KJ019122">
    <property type="protein sequence ID" value="AIX36791.1"/>
    <property type="molecule type" value="Genomic_DNA"/>
</dbReference>
<evidence type="ECO:0000256" key="1">
    <source>
        <dbReference type="SAM" id="MobiDB-lite"/>
    </source>
</evidence>
<evidence type="ECO:0000313" key="17">
    <source>
        <dbReference type="Proteomes" id="UP000033004"/>
    </source>
</evidence>
<dbReference type="Proteomes" id="UP000185390">
    <property type="component" value="Segment"/>
</dbReference>
<reference evidence="17 18" key="1">
    <citation type="submission" date="2013-12" db="EMBL/GenBank/DDBJ databases">
        <title>Ecological redundancy of diverse viral populations within a natural community.</title>
        <authorList>
            <person name="Gregory A.C."/>
            <person name="LaButti K."/>
            <person name="Copeland A."/>
            <person name="Woyke T."/>
            <person name="Sullivan M.B."/>
        </authorList>
    </citation>
    <scope>NUCLEOTIDE SEQUENCE [LARGE SCALE GENOMIC DNA]</scope>
    <source>
        <strain evidence="14">Syn7803C107</strain>
        <strain evidence="15">Syn7803C26</strain>
        <strain evidence="16">Syn7803C38</strain>
        <strain evidence="2">Syn7803C47</strain>
        <strain evidence="3">Syn7803C53</strain>
        <strain evidence="4">Syn7803C59</strain>
        <strain evidence="5">Syn7803C86</strain>
        <strain evidence="6">Syn7803C99</strain>
        <strain evidence="11">Syn7803US1</strain>
        <strain evidence="7">Syn7803US102</strain>
        <strain evidence="8">Syn7803US112</strain>
        <strain evidence="9">Syn7803US123</strain>
        <strain evidence="10">Syn7803US19</strain>
        <strain evidence="12">Syn7803US62</strain>
        <strain evidence="13">Syn7803US79</strain>
    </source>
</reference>
<feature type="compositionally biased region" description="Basic and acidic residues" evidence="1">
    <location>
        <begin position="67"/>
        <end position="83"/>
    </location>
</feature>
<feature type="compositionally biased region" description="Polar residues" evidence="1">
    <location>
        <begin position="100"/>
        <end position="113"/>
    </location>
</feature>
<sequence>MNLTQDELWETIHTLGWNVRDDNIVIEIGGTQVSGIEQPEGYNKKWSSQKGDRKYNKDAFIVLKNLSRNDDTKSQPMDREHAPHHGTPTTATTTRDTSTEEGVSTDSSTNTTE</sequence>
<dbReference type="Proteomes" id="UP000185388">
    <property type="component" value="Segment"/>
</dbReference>
<gene>
    <name evidence="14" type="ORF">Syn7803C107_155</name>
    <name evidence="15" type="ORF">Syn7803C26_154</name>
    <name evidence="16" type="ORF">Syn7803C38_153</name>
    <name evidence="2" type="ORF">Syn7803C47_156</name>
    <name evidence="3" type="ORF">Syn7803C53_154</name>
    <name evidence="4" type="ORF">Syn7803C59_155</name>
    <name evidence="5" type="ORF">Syn7803C86_156</name>
    <name evidence="6" type="ORF">Syn7803C99_153</name>
    <name evidence="7" type="ORF">Syn7803US102_155</name>
    <name evidence="8" type="ORF">Syn7803US112_155</name>
    <name evidence="9" type="ORF">Syn7803US123_156</name>
    <name evidence="10" type="ORF">Syn7803US19_153</name>
    <name evidence="11" type="ORF">Syn7803US1_155</name>
    <name evidence="12" type="ORF">Syn7803US62_153</name>
    <name evidence="13" type="ORF">Syn7803US79_155</name>
</gene>
<evidence type="ECO:0000313" key="16">
    <source>
        <dbReference type="EMBL" id="AIX46645.1"/>
    </source>
</evidence>
<evidence type="ECO:0000313" key="2">
    <source>
        <dbReference type="EMBL" id="AIX15205.1"/>
    </source>
</evidence>